<comment type="caution">
    <text evidence="1">The sequence shown here is derived from an EMBL/GenBank/DDBJ whole genome shotgun (WGS) entry which is preliminary data.</text>
</comment>
<gene>
    <name evidence="1" type="ORF">Vadar_024388</name>
</gene>
<proteinExistence type="predicted"/>
<dbReference type="Proteomes" id="UP000828048">
    <property type="component" value="Chromosome 8"/>
</dbReference>
<protein>
    <submittedName>
        <fullName evidence="1">Uncharacterized protein</fullName>
    </submittedName>
</protein>
<evidence type="ECO:0000313" key="1">
    <source>
        <dbReference type="EMBL" id="KAH7852400.1"/>
    </source>
</evidence>
<name>A0ACB7YFQ9_9ERIC</name>
<reference evidence="1 2" key="1">
    <citation type="journal article" date="2021" name="Hortic Res">
        <title>High-quality reference genome and annotation aids understanding of berry development for evergreen blueberry (Vaccinium darrowii).</title>
        <authorList>
            <person name="Yu J."/>
            <person name="Hulse-Kemp A.M."/>
            <person name="Babiker E."/>
            <person name="Staton M."/>
        </authorList>
    </citation>
    <scope>NUCLEOTIDE SEQUENCE [LARGE SCALE GENOMIC DNA]</scope>
    <source>
        <strain evidence="2">cv. NJ 8807/NJ 8810</strain>
        <tissue evidence="1">Young leaf</tissue>
    </source>
</reference>
<sequence length="456" mass="52152">MSIRVTIVADSIWCFLISHRTEEEKLESEYGRAKRKGEARGEWRADFHRGNKSENKDLVTLFVDNIPDEKDHTWLKKTFNNFGLVLYAFSPYKRSKHACNKFGFVRFNCLASVGTAISSMNGTVENNRLFVKEAYFGHNEKKTEHKLPTFQELRKQTRRQNERCNQKYGAPQKIFAEALNGENFECRDAEGTEYYTQNQPTGNEWLHRSAVAVMHDIASMQSLNVSFKLETGFEAHFRALRGRSMLILFQSPEDRDSLIKVMWMKRWFEDIKPWSNEAASFERILIATKENSKIEKWIKIDVGGVMYVVKVTKESSFSNPDAIGAIVSMEKDAQDDSKSKEKILLEPNSLSKPSEDEEEDDDVDALAIGKLQEFSNDQVSLGGFESIVEESPNHDCDGLEIPKTDEEKEGEIPVDDNSFMELDLFGINTNDTLSNCDSMVGDFSKDIDSFEGKYFG</sequence>
<dbReference type="EMBL" id="CM037158">
    <property type="protein sequence ID" value="KAH7852400.1"/>
    <property type="molecule type" value="Genomic_DNA"/>
</dbReference>
<organism evidence="1 2">
    <name type="scientific">Vaccinium darrowii</name>
    <dbReference type="NCBI Taxonomy" id="229202"/>
    <lineage>
        <taxon>Eukaryota</taxon>
        <taxon>Viridiplantae</taxon>
        <taxon>Streptophyta</taxon>
        <taxon>Embryophyta</taxon>
        <taxon>Tracheophyta</taxon>
        <taxon>Spermatophyta</taxon>
        <taxon>Magnoliopsida</taxon>
        <taxon>eudicotyledons</taxon>
        <taxon>Gunneridae</taxon>
        <taxon>Pentapetalae</taxon>
        <taxon>asterids</taxon>
        <taxon>Ericales</taxon>
        <taxon>Ericaceae</taxon>
        <taxon>Vaccinioideae</taxon>
        <taxon>Vaccinieae</taxon>
        <taxon>Vaccinium</taxon>
    </lineage>
</organism>
<evidence type="ECO:0000313" key="2">
    <source>
        <dbReference type="Proteomes" id="UP000828048"/>
    </source>
</evidence>
<keyword evidence="2" id="KW-1185">Reference proteome</keyword>
<accession>A0ACB7YFQ9</accession>